<gene>
    <name evidence="3" type="ORF">CMC5_031190</name>
</gene>
<protein>
    <recommendedName>
        <fullName evidence="2">SMODS and SLOG-associating 2TM effector domain-containing protein</fullName>
    </recommendedName>
</protein>
<reference evidence="3 4" key="1">
    <citation type="submission" date="2015-07" db="EMBL/GenBank/DDBJ databases">
        <title>Genome analysis of myxobacterium Chondromyces crocatus Cm c5 reveals a high potential for natural compound synthesis and the genetic basis for the loss of fruiting body formation.</title>
        <authorList>
            <person name="Zaburannyi N."/>
            <person name="Bunk B."/>
            <person name="Maier J."/>
            <person name="Overmann J."/>
            <person name="Mueller R."/>
        </authorList>
    </citation>
    <scope>NUCLEOTIDE SEQUENCE [LARGE SCALE GENOMIC DNA]</scope>
    <source>
        <strain evidence="3 4">Cm c5</strain>
    </source>
</reference>
<dbReference type="NCBIfam" id="NF033633">
    <property type="entry name" value="SLATT_2"/>
    <property type="match status" value="1"/>
</dbReference>
<dbReference type="EMBL" id="CP012159">
    <property type="protein sequence ID" value="AKT38972.1"/>
    <property type="molecule type" value="Genomic_DNA"/>
</dbReference>
<evidence type="ECO:0000313" key="4">
    <source>
        <dbReference type="Proteomes" id="UP000067626"/>
    </source>
</evidence>
<evidence type="ECO:0000256" key="1">
    <source>
        <dbReference type="SAM" id="Phobius"/>
    </source>
</evidence>
<proteinExistence type="predicted"/>
<dbReference type="InterPro" id="IPR040688">
    <property type="entry name" value="SLATT_2"/>
</dbReference>
<feature type="transmembrane region" description="Helical" evidence="1">
    <location>
        <begin position="104"/>
        <end position="123"/>
    </location>
</feature>
<dbReference type="Pfam" id="PF18183">
    <property type="entry name" value="SLATT_2"/>
    <property type="match status" value="1"/>
</dbReference>
<evidence type="ECO:0000259" key="2">
    <source>
        <dbReference type="Pfam" id="PF18183"/>
    </source>
</evidence>
<feature type="transmembrane region" description="Helical" evidence="1">
    <location>
        <begin position="68"/>
        <end position="89"/>
    </location>
</feature>
<accession>A0A0K1EE51</accession>
<dbReference type="AlphaFoldDB" id="A0A0K1EE51"/>
<keyword evidence="1" id="KW-1133">Transmembrane helix</keyword>
<keyword evidence="4" id="KW-1185">Reference proteome</keyword>
<sequence length="305" mass="32899">MIHTSMPAPGILPHRARTQLADLHSDDEDIVTSLGMTSRYLQEKILAIAGWYMRRNQRRTVLSKAMRLGAITFAALGGVVALLCVLALTPGRPEIQHLPVEVGQLGYVAFALAAGCIVIDRVFCLSTGWTRLMGSALALQRALAEFQLDWARMHRELGGQPPTQAQAEQMLLRLEELHSATFLVVELETQIWMADLQSSLTAIHQFAKMRAHALEAGPLDVIVSSGALADDGLALYLDGILYSYFHGTRTQLSGVRAGHHVVMVLATIRGIPVESTATTQLSPGAIGTVSVALPVPHGSSRGEVS</sequence>
<name>A0A0K1EE51_CHOCO</name>
<evidence type="ECO:0000313" key="3">
    <source>
        <dbReference type="EMBL" id="AKT38972.1"/>
    </source>
</evidence>
<feature type="domain" description="SMODS and SLOG-associating 2TM effector" evidence="2">
    <location>
        <begin position="34"/>
        <end position="204"/>
    </location>
</feature>
<dbReference type="KEGG" id="ccro:CMC5_031190"/>
<dbReference type="Proteomes" id="UP000067626">
    <property type="component" value="Chromosome"/>
</dbReference>
<dbReference type="OrthoDB" id="5507841at2"/>
<keyword evidence="1" id="KW-0812">Transmembrane</keyword>
<organism evidence="3 4">
    <name type="scientific">Chondromyces crocatus</name>
    <dbReference type="NCBI Taxonomy" id="52"/>
    <lineage>
        <taxon>Bacteria</taxon>
        <taxon>Pseudomonadati</taxon>
        <taxon>Myxococcota</taxon>
        <taxon>Polyangia</taxon>
        <taxon>Polyangiales</taxon>
        <taxon>Polyangiaceae</taxon>
        <taxon>Chondromyces</taxon>
    </lineage>
</organism>
<keyword evidence="1" id="KW-0472">Membrane</keyword>